<organism evidence="2 3">
    <name type="scientific">Candidatus Nomurabacteria bacterium RIFOXYA2_FULL_42_12</name>
    <dbReference type="NCBI Taxonomy" id="1801801"/>
    <lineage>
        <taxon>Bacteria</taxon>
        <taxon>Candidatus Nomuraibacteriota</taxon>
    </lineage>
</organism>
<sequence length="89" mass="9905">MIKKSYKRIKKTLSSPLLTTTLLLLAIIVFLFNLNFEVFWIKAQTGSNVVGEGVPGYLSKWVAGTLTVLSDSATVTVNAESRRPRFIED</sequence>
<keyword evidence="1" id="KW-1133">Transmembrane helix</keyword>
<keyword evidence="1" id="KW-0812">Transmembrane</keyword>
<evidence type="ECO:0000313" key="2">
    <source>
        <dbReference type="EMBL" id="OGJ08328.1"/>
    </source>
</evidence>
<evidence type="ECO:0000256" key="1">
    <source>
        <dbReference type="SAM" id="Phobius"/>
    </source>
</evidence>
<reference evidence="2 3" key="1">
    <citation type="journal article" date="2016" name="Nat. Commun.">
        <title>Thousands of microbial genomes shed light on interconnected biogeochemical processes in an aquifer system.</title>
        <authorList>
            <person name="Anantharaman K."/>
            <person name="Brown C.T."/>
            <person name="Hug L.A."/>
            <person name="Sharon I."/>
            <person name="Castelle C.J."/>
            <person name="Probst A.J."/>
            <person name="Thomas B.C."/>
            <person name="Singh A."/>
            <person name="Wilkins M.J."/>
            <person name="Karaoz U."/>
            <person name="Brodie E.L."/>
            <person name="Williams K.H."/>
            <person name="Hubbard S.S."/>
            <person name="Banfield J.F."/>
        </authorList>
    </citation>
    <scope>NUCLEOTIDE SEQUENCE [LARGE SCALE GENOMIC DNA]</scope>
</reference>
<name>A0A1F6YPR9_9BACT</name>
<evidence type="ECO:0000313" key="3">
    <source>
        <dbReference type="Proteomes" id="UP000178138"/>
    </source>
</evidence>
<proteinExistence type="predicted"/>
<dbReference type="EMBL" id="MFVZ01000005">
    <property type="protein sequence ID" value="OGJ08328.1"/>
    <property type="molecule type" value="Genomic_DNA"/>
</dbReference>
<feature type="transmembrane region" description="Helical" evidence="1">
    <location>
        <begin position="12"/>
        <end position="32"/>
    </location>
</feature>
<comment type="caution">
    <text evidence="2">The sequence shown here is derived from an EMBL/GenBank/DDBJ whole genome shotgun (WGS) entry which is preliminary data.</text>
</comment>
<accession>A0A1F6YPR9</accession>
<dbReference type="AlphaFoldDB" id="A0A1F6YPR9"/>
<gene>
    <name evidence="2" type="ORF">A2225_01150</name>
</gene>
<protein>
    <submittedName>
        <fullName evidence="2">Uncharacterized protein</fullName>
    </submittedName>
</protein>
<keyword evidence="1" id="KW-0472">Membrane</keyword>
<dbReference type="Proteomes" id="UP000178138">
    <property type="component" value="Unassembled WGS sequence"/>
</dbReference>